<sequence length="76" mass="8813">MQRTDVAVHKARYAWHHAMAGRWCQMDLKESVLRFIELRLRVTLAEFYCDCYVGCFEKNSALDKFSAAGGCVQWHG</sequence>
<comment type="caution">
    <text evidence="1">The sequence shown here is derived from an EMBL/GenBank/DDBJ whole genome shotgun (WGS) entry which is preliminary data.</text>
</comment>
<accession>A0ABR8SDM1</accession>
<dbReference type="Proteomes" id="UP000634919">
    <property type="component" value="Unassembled WGS sequence"/>
</dbReference>
<gene>
    <name evidence="1" type="ORF">H9646_13985</name>
</gene>
<protein>
    <submittedName>
        <fullName evidence="1">Uncharacterized protein</fullName>
    </submittedName>
</protein>
<evidence type="ECO:0000313" key="2">
    <source>
        <dbReference type="Proteomes" id="UP000634919"/>
    </source>
</evidence>
<dbReference type="RefSeq" id="WP_191723976.1">
    <property type="nucleotide sequence ID" value="NZ_JACSQK010000006.1"/>
</dbReference>
<dbReference type="EMBL" id="JACSQK010000006">
    <property type="protein sequence ID" value="MBD7961582.1"/>
    <property type="molecule type" value="Genomic_DNA"/>
</dbReference>
<proteinExistence type="predicted"/>
<keyword evidence="2" id="KW-1185">Reference proteome</keyword>
<evidence type="ECO:0000313" key="1">
    <source>
        <dbReference type="EMBL" id="MBD7961582.1"/>
    </source>
</evidence>
<reference evidence="1 2" key="1">
    <citation type="submission" date="2020-08" db="EMBL/GenBank/DDBJ databases">
        <title>A Genomic Blueprint of the Chicken Gut Microbiome.</title>
        <authorList>
            <person name="Gilroy R."/>
            <person name="Ravi A."/>
            <person name="Getino M."/>
            <person name="Pursley I."/>
            <person name="Horton D.L."/>
            <person name="Alikhan N.-F."/>
            <person name="Baker D."/>
            <person name="Gharbi K."/>
            <person name="Hall N."/>
            <person name="Watson M."/>
            <person name="Adriaenssens E.M."/>
            <person name="Foster-Nyarko E."/>
            <person name="Jarju S."/>
            <person name="Secka A."/>
            <person name="Antonio M."/>
            <person name="Oren A."/>
            <person name="Chaudhuri R."/>
            <person name="La Ragione R.M."/>
            <person name="Hildebrand F."/>
            <person name="Pallen M.J."/>
        </authorList>
    </citation>
    <scope>NUCLEOTIDE SEQUENCE [LARGE SCALE GENOMIC DNA]</scope>
    <source>
        <strain evidence="1 2">Sa2CVA6</strain>
    </source>
</reference>
<organism evidence="1 2">
    <name type="scientific">Comamonas avium</name>
    <dbReference type="NCBI Taxonomy" id="2762231"/>
    <lineage>
        <taxon>Bacteria</taxon>
        <taxon>Pseudomonadati</taxon>
        <taxon>Pseudomonadota</taxon>
        <taxon>Betaproteobacteria</taxon>
        <taxon>Burkholderiales</taxon>
        <taxon>Comamonadaceae</taxon>
        <taxon>Comamonas</taxon>
    </lineage>
</organism>
<name>A0ABR8SDM1_9BURK</name>